<name>A0A1J6HVC9_NICAT</name>
<evidence type="ECO:0000313" key="3">
    <source>
        <dbReference type="Proteomes" id="UP000187609"/>
    </source>
</evidence>
<sequence length="89" mass="9861">MKQALATFFVVVAFLILTSENGMHTVEGQAVNVCERLVLGVVCPPEVDSRICLTECSKLSKGHNPVTHYCLNGKDSTYCYCQWIADFCN</sequence>
<protein>
    <submittedName>
        <fullName evidence="2">Uncharacterized protein</fullName>
    </submittedName>
</protein>
<dbReference type="EMBL" id="MJEQ01037193">
    <property type="protein sequence ID" value="OIS96781.1"/>
    <property type="molecule type" value="Genomic_DNA"/>
</dbReference>
<gene>
    <name evidence="2" type="ORF">A4A49_60649</name>
</gene>
<evidence type="ECO:0000256" key="1">
    <source>
        <dbReference type="SAM" id="SignalP"/>
    </source>
</evidence>
<keyword evidence="1" id="KW-0732">Signal</keyword>
<feature type="chain" id="PRO_5012340001" evidence="1">
    <location>
        <begin position="29"/>
        <end position="89"/>
    </location>
</feature>
<feature type="signal peptide" evidence="1">
    <location>
        <begin position="1"/>
        <end position="28"/>
    </location>
</feature>
<proteinExistence type="predicted"/>
<dbReference type="Proteomes" id="UP000187609">
    <property type="component" value="Unassembled WGS sequence"/>
</dbReference>
<reference evidence="2" key="1">
    <citation type="submission" date="2016-11" db="EMBL/GenBank/DDBJ databases">
        <title>The genome of Nicotiana attenuata.</title>
        <authorList>
            <person name="Xu S."/>
            <person name="Brockmoeller T."/>
            <person name="Gaquerel E."/>
            <person name="Navarro A."/>
            <person name="Kuhl H."/>
            <person name="Gase K."/>
            <person name="Ling Z."/>
            <person name="Zhou W."/>
            <person name="Kreitzer C."/>
            <person name="Stanke M."/>
            <person name="Tang H."/>
            <person name="Lyons E."/>
            <person name="Pandey P."/>
            <person name="Pandey S.P."/>
            <person name="Timmermann B."/>
            <person name="Baldwin I.T."/>
        </authorList>
    </citation>
    <scope>NUCLEOTIDE SEQUENCE [LARGE SCALE GENOMIC DNA]</scope>
    <source>
        <strain evidence="2">UT</strain>
    </source>
</reference>
<evidence type="ECO:0000313" key="2">
    <source>
        <dbReference type="EMBL" id="OIS96781.1"/>
    </source>
</evidence>
<dbReference type="Gramene" id="OIS96781">
    <property type="protein sequence ID" value="OIS96781"/>
    <property type="gene ID" value="A4A49_60649"/>
</dbReference>
<dbReference type="AlphaFoldDB" id="A0A1J6HVC9"/>
<organism evidence="2 3">
    <name type="scientific">Nicotiana attenuata</name>
    <name type="common">Coyote tobacco</name>
    <dbReference type="NCBI Taxonomy" id="49451"/>
    <lineage>
        <taxon>Eukaryota</taxon>
        <taxon>Viridiplantae</taxon>
        <taxon>Streptophyta</taxon>
        <taxon>Embryophyta</taxon>
        <taxon>Tracheophyta</taxon>
        <taxon>Spermatophyta</taxon>
        <taxon>Magnoliopsida</taxon>
        <taxon>eudicotyledons</taxon>
        <taxon>Gunneridae</taxon>
        <taxon>Pentapetalae</taxon>
        <taxon>asterids</taxon>
        <taxon>lamiids</taxon>
        <taxon>Solanales</taxon>
        <taxon>Solanaceae</taxon>
        <taxon>Nicotianoideae</taxon>
        <taxon>Nicotianeae</taxon>
        <taxon>Nicotiana</taxon>
    </lineage>
</organism>
<keyword evidence="3" id="KW-1185">Reference proteome</keyword>
<accession>A0A1J6HVC9</accession>
<comment type="caution">
    <text evidence="2">The sequence shown here is derived from an EMBL/GenBank/DDBJ whole genome shotgun (WGS) entry which is preliminary data.</text>
</comment>